<proteinExistence type="predicted"/>
<organism evidence="1 2">
    <name type="scientific">Pseudodesulfovibrio cashew</name>
    <dbReference type="NCBI Taxonomy" id="2678688"/>
    <lineage>
        <taxon>Bacteria</taxon>
        <taxon>Pseudomonadati</taxon>
        <taxon>Thermodesulfobacteriota</taxon>
        <taxon>Desulfovibrionia</taxon>
        <taxon>Desulfovibrionales</taxon>
        <taxon>Desulfovibrionaceae</taxon>
    </lineage>
</organism>
<dbReference type="AlphaFoldDB" id="A0A6I6JAN0"/>
<dbReference type="KEGG" id="psel:GM415_06400"/>
<gene>
    <name evidence="1" type="ORF">GM415_06400</name>
</gene>
<name>A0A6I6JAN0_9BACT</name>
<evidence type="ECO:0000313" key="1">
    <source>
        <dbReference type="EMBL" id="QGY39765.1"/>
    </source>
</evidence>
<dbReference type="Proteomes" id="UP000428328">
    <property type="component" value="Chromosome"/>
</dbReference>
<dbReference type="RefSeq" id="WP_158946990.1">
    <property type="nucleotide sequence ID" value="NZ_CP046400.1"/>
</dbReference>
<sequence>MSVKYEYGGRDKAVKGFTYPIKRAELDHALLQVGVVELGVVSFVCCPVAEKSYSVINGYFSGDARNPGKLERALPTVWFDAVKSSDCPKIKELLRRQNVLNRFANWLKKIESGENVLRGQFHNFSAVFENDELVIEIVSGYKR</sequence>
<dbReference type="EMBL" id="CP046400">
    <property type="protein sequence ID" value="QGY39765.1"/>
    <property type="molecule type" value="Genomic_DNA"/>
</dbReference>
<accession>A0A6I6JAN0</accession>
<reference evidence="1 2" key="1">
    <citation type="submission" date="2019-11" db="EMBL/GenBank/DDBJ databases">
        <authorList>
            <person name="Zheng R.K."/>
            <person name="Sun C.M."/>
        </authorList>
    </citation>
    <scope>NUCLEOTIDE SEQUENCE [LARGE SCALE GENOMIC DNA]</scope>
    <source>
        <strain evidence="1 2">SRB007</strain>
    </source>
</reference>
<keyword evidence="2" id="KW-1185">Reference proteome</keyword>
<protein>
    <submittedName>
        <fullName evidence="1">Uncharacterized protein</fullName>
    </submittedName>
</protein>
<evidence type="ECO:0000313" key="2">
    <source>
        <dbReference type="Proteomes" id="UP000428328"/>
    </source>
</evidence>